<dbReference type="PANTHER" id="PTHR33452">
    <property type="entry name" value="OXIDOREDUCTASE CATD-RELATED"/>
    <property type="match status" value="1"/>
</dbReference>
<evidence type="ECO:0000256" key="5">
    <source>
        <dbReference type="ARBA" id="ARBA00022989"/>
    </source>
</evidence>
<dbReference type="InterPro" id="IPR051907">
    <property type="entry name" value="DoxX-like_oxidoreductase"/>
</dbReference>
<keyword evidence="9" id="KW-1185">Reference proteome</keyword>
<gene>
    <name evidence="8" type="ORF">J2D77_14645</name>
</gene>
<evidence type="ECO:0000256" key="3">
    <source>
        <dbReference type="ARBA" id="ARBA00022475"/>
    </source>
</evidence>
<accession>A0A939HQP5</accession>
<evidence type="ECO:0000256" key="6">
    <source>
        <dbReference type="ARBA" id="ARBA00023136"/>
    </source>
</evidence>
<keyword evidence="5 7" id="KW-1133">Transmembrane helix</keyword>
<dbReference type="PANTHER" id="PTHR33452:SF1">
    <property type="entry name" value="INNER MEMBRANE PROTEIN YPHA-RELATED"/>
    <property type="match status" value="1"/>
</dbReference>
<dbReference type="Pfam" id="PF07681">
    <property type="entry name" value="DoxX"/>
    <property type="match status" value="1"/>
</dbReference>
<evidence type="ECO:0000313" key="9">
    <source>
        <dbReference type="Proteomes" id="UP000664073"/>
    </source>
</evidence>
<keyword evidence="4 7" id="KW-0812">Transmembrane</keyword>
<dbReference type="GO" id="GO:0005886">
    <property type="term" value="C:plasma membrane"/>
    <property type="evidence" value="ECO:0007669"/>
    <property type="project" value="UniProtKB-SubCell"/>
</dbReference>
<dbReference type="AlphaFoldDB" id="A0A939HQP5"/>
<keyword evidence="6 7" id="KW-0472">Membrane</keyword>
<evidence type="ECO:0000256" key="4">
    <source>
        <dbReference type="ARBA" id="ARBA00022692"/>
    </source>
</evidence>
<feature type="transmembrane region" description="Helical" evidence="7">
    <location>
        <begin position="88"/>
        <end position="107"/>
    </location>
</feature>
<dbReference type="Proteomes" id="UP000664073">
    <property type="component" value="Unassembled WGS sequence"/>
</dbReference>
<dbReference type="EMBL" id="JAFVMH010000010">
    <property type="protein sequence ID" value="MBO1326388.1"/>
    <property type="molecule type" value="Genomic_DNA"/>
</dbReference>
<sequence length="153" mass="16466">MNRRTMTMASYSPVRTSAWRDSALLFARLALSSLFIVMGWGKLSDYSGAVAYMTQTSAPFPALAAIVAIIVELGLGLALALGVLVEPLAIVLALYTIVTAFIGHHFWTMSGMLRYDMMIHFYKNISVAGGLIALAAAGPGRYRLAGPHMPART</sequence>
<keyword evidence="3" id="KW-1003">Cell membrane</keyword>
<evidence type="ECO:0000256" key="2">
    <source>
        <dbReference type="ARBA" id="ARBA00006679"/>
    </source>
</evidence>
<reference evidence="8" key="1">
    <citation type="submission" date="2021-03" db="EMBL/GenBank/DDBJ databases">
        <title>The complete genome sequence of Acetobacter sp. TBRC 12339.</title>
        <authorList>
            <person name="Charoenyingcharoen P."/>
            <person name="Yukphan P."/>
        </authorList>
    </citation>
    <scope>NUCLEOTIDE SEQUENCE</scope>
    <source>
        <strain evidence="8">TBRC 12339</strain>
    </source>
</reference>
<comment type="caution">
    <text evidence="8">The sequence shown here is derived from an EMBL/GenBank/DDBJ whole genome shotgun (WGS) entry which is preliminary data.</text>
</comment>
<feature type="transmembrane region" description="Helical" evidence="7">
    <location>
        <begin position="21"/>
        <end position="40"/>
    </location>
</feature>
<feature type="transmembrane region" description="Helical" evidence="7">
    <location>
        <begin position="60"/>
        <end position="81"/>
    </location>
</feature>
<feature type="transmembrane region" description="Helical" evidence="7">
    <location>
        <begin position="119"/>
        <end position="139"/>
    </location>
</feature>
<comment type="similarity">
    <text evidence="2">Belongs to the DoxX family.</text>
</comment>
<evidence type="ECO:0000256" key="1">
    <source>
        <dbReference type="ARBA" id="ARBA00004651"/>
    </source>
</evidence>
<comment type="subcellular location">
    <subcellularLocation>
        <location evidence="1">Cell membrane</location>
        <topology evidence="1">Multi-pass membrane protein</topology>
    </subcellularLocation>
</comment>
<name>A0A939HQP5_9PROT</name>
<evidence type="ECO:0000256" key="7">
    <source>
        <dbReference type="SAM" id="Phobius"/>
    </source>
</evidence>
<organism evidence="8 9">
    <name type="scientific">Acetobacter garciniae</name>
    <dbReference type="NCBI Taxonomy" id="2817435"/>
    <lineage>
        <taxon>Bacteria</taxon>
        <taxon>Pseudomonadati</taxon>
        <taxon>Pseudomonadota</taxon>
        <taxon>Alphaproteobacteria</taxon>
        <taxon>Acetobacterales</taxon>
        <taxon>Acetobacteraceae</taxon>
        <taxon>Acetobacter</taxon>
    </lineage>
</organism>
<evidence type="ECO:0000313" key="8">
    <source>
        <dbReference type="EMBL" id="MBO1326388.1"/>
    </source>
</evidence>
<proteinExistence type="inferred from homology"/>
<protein>
    <submittedName>
        <fullName evidence="8">DoxX family protein</fullName>
    </submittedName>
</protein>
<dbReference type="InterPro" id="IPR032808">
    <property type="entry name" value="DoxX"/>
</dbReference>